<dbReference type="Proteomes" id="UP000694569">
    <property type="component" value="Unplaced"/>
</dbReference>
<dbReference type="SUPFAM" id="SSF50934">
    <property type="entry name" value="Tachylectin-2"/>
    <property type="match status" value="1"/>
</dbReference>
<dbReference type="Ensembl" id="ENSLLET00000001514.1">
    <property type="protein sequence ID" value="ENSLLEP00000001442.1"/>
    <property type="gene ID" value="ENSLLEG00000000939.1"/>
</dbReference>
<organism evidence="2 3">
    <name type="scientific">Leptobrachium leishanense</name>
    <name type="common">Leishan spiny toad</name>
    <dbReference type="NCBI Taxonomy" id="445787"/>
    <lineage>
        <taxon>Eukaryota</taxon>
        <taxon>Metazoa</taxon>
        <taxon>Chordata</taxon>
        <taxon>Craniata</taxon>
        <taxon>Vertebrata</taxon>
        <taxon>Euteleostomi</taxon>
        <taxon>Amphibia</taxon>
        <taxon>Batrachia</taxon>
        <taxon>Anura</taxon>
        <taxon>Pelobatoidea</taxon>
        <taxon>Megophryidae</taxon>
        <taxon>Leptobrachium</taxon>
    </lineage>
</organism>
<proteinExistence type="predicted"/>
<name>A0A8C5LPS5_9ANUR</name>
<dbReference type="GeneTree" id="ENSGT00620000089136"/>
<accession>A0A8C5LPS5</accession>
<sequence>MASNNTLLFVVTKDFQVKAGPPPTYYLDDFNARAPVIGRLNNVSKIAINPCRELFAIRGEDLYRGPMPSNASVDWFTVAKRVGKGGWNKYKFIVFDPCGVLYAATHDGLFYKGPAPCNDTVCWLSSQAIQVGAAAWDKFDALFFDSKAILYTVSHDDKLLKRYPPTRADDNWNASSTTIGKAGWRSLTHFMGFSPEGDLWCVDPSNGNIYKGPAPATADTNYIGRAEKLGHSYNIYKLLAFTTAKPCV</sequence>
<dbReference type="InterPro" id="IPR023294">
    <property type="entry name" value="Tachylectin2"/>
</dbReference>
<protein>
    <recommendedName>
        <fullName evidence="1">Tachylectin 2 domain-containing protein</fullName>
    </recommendedName>
</protein>
<dbReference type="OrthoDB" id="1925699at2759"/>
<keyword evidence="3" id="KW-1185">Reference proteome</keyword>
<evidence type="ECO:0000313" key="3">
    <source>
        <dbReference type="Proteomes" id="UP000694569"/>
    </source>
</evidence>
<reference evidence="2" key="1">
    <citation type="submission" date="2025-08" db="UniProtKB">
        <authorList>
            <consortium name="Ensembl"/>
        </authorList>
    </citation>
    <scope>IDENTIFICATION</scope>
</reference>
<dbReference type="InterPro" id="IPR036813">
    <property type="entry name" value="Tachylectin2_sf"/>
</dbReference>
<dbReference type="Gene3D" id="2.115.10.10">
    <property type="entry name" value="Tachylectin 2"/>
    <property type="match status" value="1"/>
</dbReference>
<feature type="domain" description="Tachylectin 2" evidence="1">
    <location>
        <begin position="11"/>
        <end position="237"/>
    </location>
</feature>
<dbReference type="AlphaFoldDB" id="A0A8C5LPS5"/>
<evidence type="ECO:0000313" key="2">
    <source>
        <dbReference type="Ensembl" id="ENSLLEP00000001442.1"/>
    </source>
</evidence>
<evidence type="ECO:0000259" key="1">
    <source>
        <dbReference type="Pfam" id="PF14517"/>
    </source>
</evidence>
<dbReference type="Pfam" id="PF14517">
    <property type="entry name" value="Tachylectin"/>
    <property type="match status" value="1"/>
</dbReference>
<reference evidence="2" key="2">
    <citation type="submission" date="2025-09" db="UniProtKB">
        <authorList>
            <consortium name="Ensembl"/>
        </authorList>
    </citation>
    <scope>IDENTIFICATION</scope>
</reference>